<reference evidence="2" key="1">
    <citation type="submission" date="2016-10" db="EMBL/GenBank/DDBJ databases">
        <authorList>
            <person name="Varghese N."/>
            <person name="Submissions S."/>
        </authorList>
    </citation>
    <scope>NUCLEOTIDE SEQUENCE [LARGE SCALE GENOMIC DNA]</scope>
    <source>
        <strain evidence="2">DSM 19110</strain>
    </source>
</reference>
<name>A0A1G9JMM8_9SPHI</name>
<proteinExistence type="predicted"/>
<protein>
    <submittedName>
        <fullName evidence="1">Uncharacterized protein</fullName>
    </submittedName>
</protein>
<evidence type="ECO:0000313" key="1">
    <source>
        <dbReference type="EMBL" id="SDL38485.1"/>
    </source>
</evidence>
<accession>A0A1G9JMM8</accession>
<gene>
    <name evidence="1" type="ORF">SAMN05421820_101309</name>
</gene>
<organism evidence="1 2">
    <name type="scientific">Pedobacter steynii</name>
    <dbReference type="NCBI Taxonomy" id="430522"/>
    <lineage>
        <taxon>Bacteria</taxon>
        <taxon>Pseudomonadati</taxon>
        <taxon>Bacteroidota</taxon>
        <taxon>Sphingobacteriia</taxon>
        <taxon>Sphingobacteriales</taxon>
        <taxon>Sphingobacteriaceae</taxon>
        <taxon>Pedobacter</taxon>
    </lineage>
</organism>
<dbReference type="Proteomes" id="UP000183200">
    <property type="component" value="Unassembled WGS sequence"/>
</dbReference>
<dbReference type="EMBL" id="FNGY01000001">
    <property type="protein sequence ID" value="SDL38485.1"/>
    <property type="molecule type" value="Genomic_DNA"/>
</dbReference>
<keyword evidence="2" id="KW-1185">Reference proteome</keyword>
<dbReference type="RefSeq" id="WP_143010303.1">
    <property type="nucleotide sequence ID" value="NZ_FNGY01000001.1"/>
</dbReference>
<sequence>MIQKTIKLFITLVVEGLQRMMYGIFKFSARNVSHVETEGRIVTGQNFQSSSGVALKIIELINDAKNE</sequence>
<evidence type="ECO:0000313" key="2">
    <source>
        <dbReference type="Proteomes" id="UP000183200"/>
    </source>
</evidence>
<dbReference type="AlphaFoldDB" id="A0A1G9JMM8"/>